<dbReference type="EMBL" id="MU003507">
    <property type="protein sequence ID" value="KAF2470552.1"/>
    <property type="molecule type" value="Genomic_DNA"/>
</dbReference>
<gene>
    <name evidence="1" type="ORF">BDR25DRAFT_342882</name>
</gene>
<evidence type="ECO:0000313" key="2">
    <source>
        <dbReference type="Proteomes" id="UP000799755"/>
    </source>
</evidence>
<organism evidence="1 2">
    <name type="scientific">Lindgomyces ingoldianus</name>
    <dbReference type="NCBI Taxonomy" id="673940"/>
    <lineage>
        <taxon>Eukaryota</taxon>
        <taxon>Fungi</taxon>
        <taxon>Dikarya</taxon>
        <taxon>Ascomycota</taxon>
        <taxon>Pezizomycotina</taxon>
        <taxon>Dothideomycetes</taxon>
        <taxon>Pleosporomycetidae</taxon>
        <taxon>Pleosporales</taxon>
        <taxon>Lindgomycetaceae</taxon>
        <taxon>Lindgomyces</taxon>
    </lineage>
</organism>
<proteinExistence type="predicted"/>
<comment type="caution">
    <text evidence="1">The sequence shown here is derived from an EMBL/GenBank/DDBJ whole genome shotgun (WGS) entry which is preliminary data.</text>
</comment>
<sequence length="318" mass="34156">MKAESLSKVYRLFGDLHDYKHAPMSSLVGALMEVGAIITPVGLHSPIPKGVIRYSSHNSVVGSRHYDMVIANSLIASSQQPSFLARGKSLTAKERRDSALVENGPKVLDPPSRSSTFQNSGADIEVLVQDNEGEKVTYQQQTRILVAAVLASFCVIGNGGILALFAIVYYPFIPLIGRHITWVCCFGTTIVTLGLLTASASTNRSSQSTLANVAGSYKVLAQQASLGDCQFFRQANAQLAGGLGGAVLLGAASIIAPPARKYERHSFRIVPLKTFRDPIFTMLMAVNFLNPLTVATCLVFGRISANLWAEAAPRPRCC</sequence>
<evidence type="ECO:0000313" key="1">
    <source>
        <dbReference type="EMBL" id="KAF2470552.1"/>
    </source>
</evidence>
<protein>
    <submittedName>
        <fullName evidence="1">Uncharacterized protein</fullName>
    </submittedName>
</protein>
<dbReference type="Proteomes" id="UP000799755">
    <property type="component" value="Unassembled WGS sequence"/>
</dbReference>
<accession>A0ACB6QUL6</accession>
<reference evidence="1" key="1">
    <citation type="journal article" date="2020" name="Stud. Mycol.">
        <title>101 Dothideomycetes genomes: a test case for predicting lifestyles and emergence of pathogens.</title>
        <authorList>
            <person name="Haridas S."/>
            <person name="Albert R."/>
            <person name="Binder M."/>
            <person name="Bloem J."/>
            <person name="Labutti K."/>
            <person name="Salamov A."/>
            <person name="Andreopoulos B."/>
            <person name="Baker S."/>
            <person name="Barry K."/>
            <person name="Bills G."/>
            <person name="Bluhm B."/>
            <person name="Cannon C."/>
            <person name="Castanera R."/>
            <person name="Culley D."/>
            <person name="Daum C."/>
            <person name="Ezra D."/>
            <person name="Gonzalez J."/>
            <person name="Henrissat B."/>
            <person name="Kuo A."/>
            <person name="Liang C."/>
            <person name="Lipzen A."/>
            <person name="Lutzoni F."/>
            <person name="Magnuson J."/>
            <person name="Mondo S."/>
            <person name="Nolan M."/>
            <person name="Ohm R."/>
            <person name="Pangilinan J."/>
            <person name="Park H.-J."/>
            <person name="Ramirez L."/>
            <person name="Alfaro M."/>
            <person name="Sun H."/>
            <person name="Tritt A."/>
            <person name="Yoshinaga Y."/>
            <person name="Zwiers L.-H."/>
            <person name="Turgeon B."/>
            <person name="Goodwin S."/>
            <person name="Spatafora J."/>
            <person name="Crous P."/>
            <person name="Grigoriev I."/>
        </authorList>
    </citation>
    <scope>NUCLEOTIDE SEQUENCE</scope>
    <source>
        <strain evidence="1">ATCC 200398</strain>
    </source>
</reference>
<name>A0ACB6QUL6_9PLEO</name>
<keyword evidence="2" id="KW-1185">Reference proteome</keyword>